<feature type="region of interest" description="Disordered" evidence="1">
    <location>
        <begin position="163"/>
        <end position="260"/>
    </location>
</feature>
<keyword evidence="4" id="KW-1185">Reference proteome</keyword>
<feature type="transmembrane region" description="Helical" evidence="2">
    <location>
        <begin position="32"/>
        <end position="53"/>
    </location>
</feature>
<dbReference type="OrthoDB" id="3798631at2759"/>
<dbReference type="Proteomes" id="UP000800094">
    <property type="component" value="Unassembled WGS sequence"/>
</dbReference>
<dbReference type="PANTHER" id="PTHR37451">
    <property type="entry name" value="MARVEL DOMAIN"/>
    <property type="match status" value="1"/>
</dbReference>
<keyword evidence="2" id="KW-1133">Transmembrane helix</keyword>
<gene>
    <name evidence="3" type="ORF">BU26DRAFT_547371</name>
</gene>
<dbReference type="RefSeq" id="XP_033690433.1">
    <property type="nucleotide sequence ID" value="XM_033831880.1"/>
</dbReference>
<sequence>MYMLKGGAVPIPRWILIFRAFQLFFAALQPPLIATIVIACLTIIPILILTTPLHLAQRKFYDPRIALLLDGFAALFWLAAFASLASYQDIYSEYGRDSEVVTFIFDNCFKCRRAWRSGVAATVFAAIEFLLFCFTTLAFVYYFHCHLAGVHAPGITQQKAEGPAAAEMGAATGTAPGTTGTAGAPEEHQMQSIPYEATTNGAGNHGAGIPAPPTSGGYGNTTQTSNPLYPESPTRPAREGGYGGYANGSNQGYGAETTRP</sequence>
<organism evidence="3 4">
    <name type="scientific">Trematosphaeria pertusa</name>
    <dbReference type="NCBI Taxonomy" id="390896"/>
    <lineage>
        <taxon>Eukaryota</taxon>
        <taxon>Fungi</taxon>
        <taxon>Dikarya</taxon>
        <taxon>Ascomycota</taxon>
        <taxon>Pezizomycotina</taxon>
        <taxon>Dothideomycetes</taxon>
        <taxon>Pleosporomycetidae</taxon>
        <taxon>Pleosporales</taxon>
        <taxon>Massarineae</taxon>
        <taxon>Trematosphaeriaceae</taxon>
        <taxon>Trematosphaeria</taxon>
    </lineage>
</organism>
<evidence type="ECO:0000313" key="3">
    <source>
        <dbReference type="EMBL" id="KAF2255429.1"/>
    </source>
</evidence>
<accession>A0A6A6IY64</accession>
<dbReference type="AlphaFoldDB" id="A0A6A6IY64"/>
<keyword evidence="2" id="KW-0812">Transmembrane</keyword>
<evidence type="ECO:0000256" key="1">
    <source>
        <dbReference type="SAM" id="MobiDB-lite"/>
    </source>
</evidence>
<feature type="transmembrane region" description="Helical" evidence="2">
    <location>
        <begin position="119"/>
        <end position="143"/>
    </location>
</feature>
<evidence type="ECO:0000313" key="4">
    <source>
        <dbReference type="Proteomes" id="UP000800094"/>
    </source>
</evidence>
<evidence type="ECO:0000256" key="2">
    <source>
        <dbReference type="SAM" id="Phobius"/>
    </source>
</evidence>
<dbReference type="PANTHER" id="PTHR37451:SF4">
    <property type="entry name" value="MARVEL DOMAIN-CONTAINING PROTEIN"/>
    <property type="match status" value="1"/>
</dbReference>
<feature type="compositionally biased region" description="Low complexity" evidence="1">
    <location>
        <begin position="163"/>
        <end position="184"/>
    </location>
</feature>
<keyword evidence="2" id="KW-0472">Membrane</keyword>
<name>A0A6A6IY64_9PLEO</name>
<feature type="transmembrane region" description="Helical" evidence="2">
    <location>
        <begin position="65"/>
        <end position="87"/>
    </location>
</feature>
<dbReference type="EMBL" id="ML987190">
    <property type="protein sequence ID" value="KAF2255429.1"/>
    <property type="molecule type" value="Genomic_DNA"/>
</dbReference>
<reference evidence="3" key="1">
    <citation type="journal article" date="2020" name="Stud. Mycol.">
        <title>101 Dothideomycetes genomes: a test case for predicting lifestyles and emergence of pathogens.</title>
        <authorList>
            <person name="Haridas S."/>
            <person name="Albert R."/>
            <person name="Binder M."/>
            <person name="Bloem J."/>
            <person name="Labutti K."/>
            <person name="Salamov A."/>
            <person name="Andreopoulos B."/>
            <person name="Baker S."/>
            <person name="Barry K."/>
            <person name="Bills G."/>
            <person name="Bluhm B."/>
            <person name="Cannon C."/>
            <person name="Castanera R."/>
            <person name="Culley D."/>
            <person name="Daum C."/>
            <person name="Ezra D."/>
            <person name="Gonzalez J."/>
            <person name="Henrissat B."/>
            <person name="Kuo A."/>
            <person name="Liang C."/>
            <person name="Lipzen A."/>
            <person name="Lutzoni F."/>
            <person name="Magnuson J."/>
            <person name="Mondo S."/>
            <person name="Nolan M."/>
            <person name="Ohm R."/>
            <person name="Pangilinan J."/>
            <person name="Park H.-J."/>
            <person name="Ramirez L."/>
            <person name="Alfaro M."/>
            <person name="Sun H."/>
            <person name="Tritt A."/>
            <person name="Yoshinaga Y."/>
            <person name="Zwiers L.-H."/>
            <person name="Turgeon B."/>
            <person name="Goodwin S."/>
            <person name="Spatafora J."/>
            <person name="Crous P."/>
            <person name="Grigoriev I."/>
        </authorList>
    </citation>
    <scope>NUCLEOTIDE SEQUENCE</scope>
    <source>
        <strain evidence="3">CBS 122368</strain>
    </source>
</reference>
<proteinExistence type="predicted"/>
<dbReference type="GeneID" id="54585210"/>
<protein>
    <recommendedName>
        <fullName evidence="5">MARVEL domain-containing protein</fullName>
    </recommendedName>
</protein>
<evidence type="ECO:0008006" key="5">
    <source>
        <dbReference type="Google" id="ProtNLM"/>
    </source>
</evidence>